<evidence type="ECO:0000313" key="7">
    <source>
        <dbReference type="EMBL" id="QBF82833.1"/>
    </source>
</evidence>
<protein>
    <recommendedName>
        <fullName evidence="2">diguanylate cyclase</fullName>
        <ecNumber evidence="2">2.7.7.65</ecNumber>
    </recommendedName>
</protein>
<dbReference type="InterPro" id="IPR011990">
    <property type="entry name" value="TPR-like_helical_dom_sf"/>
</dbReference>
<dbReference type="KEGG" id="smai:EXU30_09115"/>
<evidence type="ECO:0000259" key="6">
    <source>
        <dbReference type="PROSITE" id="PS50887"/>
    </source>
</evidence>
<dbReference type="AlphaFoldDB" id="A0A411PH12"/>
<dbReference type="InterPro" id="IPR000160">
    <property type="entry name" value="GGDEF_dom"/>
</dbReference>
<dbReference type="Gene3D" id="1.25.40.10">
    <property type="entry name" value="Tetratricopeptide repeat domain"/>
    <property type="match status" value="1"/>
</dbReference>
<dbReference type="EMBL" id="CP036200">
    <property type="protein sequence ID" value="QBF82833.1"/>
    <property type="molecule type" value="Genomic_DNA"/>
</dbReference>
<evidence type="ECO:0000256" key="5">
    <source>
        <dbReference type="SAM" id="Coils"/>
    </source>
</evidence>
<dbReference type="SMART" id="SM00028">
    <property type="entry name" value="TPR"/>
    <property type="match status" value="3"/>
</dbReference>
<dbReference type="NCBIfam" id="TIGR00254">
    <property type="entry name" value="GGDEF"/>
    <property type="match status" value="1"/>
</dbReference>
<dbReference type="Pfam" id="PF13424">
    <property type="entry name" value="TPR_12"/>
    <property type="match status" value="2"/>
</dbReference>
<dbReference type="Pfam" id="PF00990">
    <property type="entry name" value="GGDEF"/>
    <property type="match status" value="1"/>
</dbReference>
<dbReference type="RefSeq" id="WP_130599355.1">
    <property type="nucleotide sequence ID" value="NZ_CP036200.1"/>
</dbReference>
<dbReference type="SUPFAM" id="SSF55073">
    <property type="entry name" value="Nucleotide cyclase"/>
    <property type="match status" value="1"/>
</dbReference>
<dbReference type="EC" id="2.7.7.65" evidence="2"/>
<keyword evidence="5" id="KW-0175">Coiled coil</keyword>
<dbReference type="PROSITE" id="PS50887">
    <property type="entry name" value="GGDEF"/>
    <property type="match status" value="1"/>
</dbReference>
<dbReference type="CDD" id="cd01949">
    <property type="entry name" value="GGDEF"/>
    <property type="match status" value="1"/>
</dbReference>
<dbReference type="PANTHER" id="PTHR45138:SF9">
    <property type="entry name" value="DIGUANYLATE CYCLASE DGCM-RELATED"/>
    <property type="match status" value="1"/>
</dbReference>
<feature type="coiled-coil region" evidence="5">
    <location>
        <begin position="342"/>
        <end position="376"/>
    </location>
</feature>
<sequence>MPPHLAFYTRLFITTVMLTTSFATVAKPSNIIDEAEIAAGNVTQLTMLQRIEYLAQDQALAPNDIITETEQLIRLAQHNQWLKNEVMAATVQVEMLAYMERVEEANTQINHYLPITESQHFQELNIRMQLAQQRISDSVGYSEEVEQQKQLLLEIAPTLSNRHLAGKIYLSVAERQYAHNQLDQSLKNMQQAYNIFFELDDQVNLSDVLNSLANLYNYLGDDLAAIDYFKQALAIKKQLKDEFSSAVIAYNLGITYSHLNKLELAEQALAESFSLSRSIDDEIGVLLAKAGLGSVARLQGDYEQAIKLYSETREAFLGTGVNRDIYSATLGLFDSHFAAGNIAQAQALLPELEQLASQLNAQNASLKLLRRQAKNAYAMGEYQQAYNKMESYYEQELAVYEHEKKKKLQTLKVRFDTEMAQQNNELLKKDLQLKQLQLDSQSNQRLYLILAILGGALLLFRQFKHRQFYRDLAMKDPLTSAANRRAVINAGQLICANSQSAATIILVDLDNFKQINDSFGHDTGDEVLIAFANACKQTLRKSDTFGRYGGEEWLILLDQANEGHAVAVLKRIHQALNQQALIGVPNDQDINFSSGVVMREANSELQLDTLINLADQRLYQAKASGRNAIQLSEQLVALSS</sequence>
<evidence type="ECO:0000256" key="2">
    <source>
        <dbReference type="ARBA" id="ARBA00012528"/>
    </source>
</evidence>
<dbReference type="InterPro" id="IPR029787">
    <property type="entry name" value="Nucleotide_cyclase"/>
</dbReference>
<proteinExistence type="predicted"/>
<feature type="domain" description="GGDEF" evidence="6">
    <location>
        <begin position="500"/>
        <end position="634"/>
    </location>
</feature>
<comment type="catalytic activity">
    <reaction evidence="3">
        <text>2 GTP = 3',3'-c-di-GMP + 2 diphosphate</text>
        <dbReference type="Rhea" id="RHEA:24898"/>
        <dbReference type="ChEBI" id="CHEBI:33019"/>
        <dbReference type="ChEBI" id="CHEBI:37565"/>
        <dbReference type="ChEBI" id="CHEBI:58805"/>
        <dbReference type="EC" id="2.7.7.65"/>
    </reaction>
</comment>
<accession>A0A411PH12</accession>
<dbReference type="SUPFAM" id="SSF48452">
    <property type="entry name" value="TPR-like"/>
    <property type="match status" value="1"/>
</dbReference>
<dbReference type="Proteomes" id="UP000291106">
    <property type="component" value="Chromosome"/>
</dbReference>
<dbReference type="GO" id="GO:0052621">
    <property type="term" value="F:diguanylate cyclase activity"/>
    <property type="evidence" value="ECO:0007669"/>
    <property type="project" value="UniProtKB-EC"/>
</dbReference>
<dbReference type="OrthoDB" id="6191081at2"/>
<dbReference type="PROSITE" id="PS50005">
    <property type="entry name" value="TPR"/>
    <property type="match status" value="1"/>
</dbReference>
<evidence type="ECO:0000313" key="8">
    <source>
        <dbReference type="Proteomes" id="UP000291106"/>
    </source>
</evidence>
<keyword evidence="8" id="KW-1185">Reference proteome</keyword>
<feature type="repeat" description="TPR" evidence="4">
    <location>
        <begin position="206"/>
        <end position="239"/>
    </location>
</feature>
<reference evidence="7 8" key="1">
    <citation type="submission" date="2019-02" db="EMBL/GenBank/DDBJ databases">
        <title>Shewanella sp. D4-2 isolated from Dokdo Island.</title>
        <authorList>
            <person name="Baek K."/>
        </authorList>
    </citation>
    <scope>NUCLEOTIDE SEQUENCE [LARGE SCALE GENOMIC DNA]</scope>
    <source>
        <strain evidence="7 8">D4-2</strain>
    </source>
</reference>
<dbReference type="InterPro" id="IPR043128">
    <property type="entry name" value="Rev_trsase/Diguanyl_cyclase"/>
</dbReference>
<dbReference type="InterPro" id="IPR019734">
    <property type="entry name" value="TPR_rpt"/>
</dbReference>
<dbReference type="PANTHER" id="PTHR45138">
    <property type="entry name" value="REGULATORY COMPONENTS OF SENSORY TRANSDUCTION SYSTEM"/>
    <property type="match status" value="1"/>
</dbReference>
<name>A0A411PH12_9GAMM</name>
<evidence type="ECO:0000256" key="1">
    <source>
        <dbReference type="ARBA" id="ARBA00001946"/>
    </source>
</evidence>
<dbReference type="SMART" id="SM00267">
    <property type="entry name" value="GGDEF"/>
    <property type="match status" value="1"/>
</dbReference>
<organism evidence="7 8">
    <name type="scientific">Shewanella maritima</name>
    <dbReference type="NCBI Taxonomy" id="2520507"/>
    <lineage>
        <taxon>Bacteria</taxon>
        <taxon>Pseudomonadati</taxon>
        <taxon>Pseudomonadota</taxon>
        <taxon>Gammaproteobacteria</taxon>
        <taxon>Alteromonadales</taxon>
        <taxon>Shewanellaceae</taxon>
        <taxon>Shewanella</taxon>
    </lineage>
</organism>
<keyword evidence="4" id="KW-0802">TPR repeat</keyword>
<comment type="cofactor">
    <cofactor evidence="1">
        <name>Mg(2+)</name>
        <dbReference type="ChEBI" id="CHEBI:18420"/>
    </cofactor>
</comment>
<evidence type="ECO:0000256" key="4">
    <source>
        <dbReference type="PROSITE-ProRule" id="PRU00339"/>
    </source>
</evidence>
<dbReference type="FunFam" id="3.30.70.270:FF:000001">
    <property type="entry name" value="Diguanylate cyclase domain protein"/>
    <property type="match status" value="1"/>
</dbReference>
<dbReference type="Gene3D" id="3.30.70.270">
    <property type="match status" value="1"/>
</dbReference>
<evidence type="ECO:0000256" key="3">
    <source>
        <dbReference type="ARBA" id="ARBA00034247"/>
    </source>
</evidence>
<dbReference type="InterPro" id="IPR050469">
    <property type="entry name" value="Diguanylate_Cyclase"/>
</dbReference>
<gene>
    <name evidence="7" type="ORF">EXU30_09115</name>
</gene>